<keyword evidence="2" id="KW-1185">Reference proteome</keyword>
<dbReference type="EMBL" id="MU970096">
    <property type="protein sequence ID" value="KAK9321515.1"/>
    <property type="molecule type" value="Genomic_DNA"/>
</dbReference>
<evidence type="ECO:0000313" key="2">
    <source>
        <dbReference type="Proteomes" id="UP001489719"/>
    </source>
</evidence>
<accession>A0ACC3TJY8</accession>
<gene>
    <name evidence="1" type="ORF">V1517DRAFT_326107</name>
</gene>
<reference evidence="2" key="1">
    <citation type="journal article" date="2024" name="Front. Bioeng. Biotechnol.">
        <title>Genome-scale model development and genomic sequencing of the oleaginous clade Lipomyces.</title>
        <authorList>
            <person name="Czajka J.J."/>
            <person name="Han Y."/>
            <person name="Kim J."/>
            <person name="Mondo S.J."/>
            <person name="Hofstad B.A."/>
            <person name="Robles A."/>
            <person name="Haridas S."/>
            <person name="Riley R."/>
            <person name="LaButti K."/>
            <person name="Pangilinan J."/>
            <person name="Andreopoulos W."/>
            <person name="Lipzen A."/>
            <person name="Yan J."/>
            <person name="Wang M."/>
            <person name="Ng V."/>
            <person name="Grigoriev I.V."/>
            <person name="Spatafora J.W."/>
            <person name="Magnuson J.K."/>
            <person name="Baker S.E."/>
            <person name="Pomraning K.R."/>
        </authorList>
    </citation>
    <scope>NUCLEOTIDE SEQUENCE [LARGE SCALE GENOMIC DNA]</scope>
    <source>
        <strain evidence="2">CBS 10300</strain>
    </source>
</reference>
<protein>
    <submittedName>
        <fullName evidence="1">Uncharacterized protein</fullName>
    </submittedName>
</protein>
<proteinExistence type="predicted"/>
<dbReference type="Proteomes" id="UP001489719">
    <property type="component" value="Unassembled WGS sequence"/>
</dbReference>
<organism evidence="1 2">
    <name type="scientific">Lipomyces orientalis</name>
    <dbReference type="NCBI Taxonomy" id="1233043"/>
    <lineage>
        <taxon>Eukaryota</taxon>
        <taxon>Fungi</taxon>
        <taxon>Dikarya</taxon>
        <taxon>Ascomycota</taxon>
        <taxon>Saccharomycotina</taxon>
        <taxon>Lipomycetes</taxon>
        <taxon>Lipomycetales</taxon>
        <taxon>Lipomycetaceae</taxon>
        <taxon>Lipomyces</taxon>
    </lineage>
</organism>
<evidence type="ECO:0000313" key="1">
    <source>
        <dbReference type="EMBL" id="KAK9321515.1"/>
    </source>
</evidence>
<sequence>MLGRNFKLEDGVQFDYHANALIDVESDNQDVEYQSFYRVKGNTKTLCTTVEYEPPHKLSVEACAIIIIIPCRTNISGSSSISLL</sequence>
<name>A0ACC3TJY8_9ASCO</name>
<comment type="caution">
    <text evidence="1">The sequence shown here is derived from an EMBL/GenBank/DDBJ whole genome shotgun (WGS) entry which is preliminary data.</text>
</comment>